<evidence type="ECO:0000313" key="1">
    <source>
        <dbReference type="EMBL" id="GJT74046.1"/>
    </source>
</evidence>
<dbReference type="EMBL" id="BQNB010018406">
    <property type="protein sequence ID" value="GJT74046.1"/>
    <property type="molecule type" value="Genomic_DNA"/>
</dbReference>
<organism evidence="1 2">
    <name type="scientific">Tanacetum coccineum</name>
    <dbReference type="NCBI Taxonomy" id="301880"/>
    <lineage>
        <taxon>Eukaryota</taxon>
        <taxon>Viridiplantae</taxon>
        <taxon>Streptophyta</taxon>
        <taxon>Embryophyta</taxon>
        <taxon>Tracheophyta</taxon>
        <taxon>Spermatophyta</taxon>
        <taxon>Magnoliopsida</taxon>
        <taxon>eudicotyledons</taxon>
        <taxon>Gunneridae</taxon>
        <taxon>Pentapetalae</taxon>
        <taxon>asterids</taxon>
        <taxon>campanulids</taxon>
        <taxon>Asterales</taxon>
        <taxon>Asteraceae</taxon>
        <taxon>Asteroideae</taxon>
        <taxon>Anthemideae</taxon>
        <taxon>Anthemidinae</taxon>
        <taxon>Tanacetum</taxon>
    </lineage>
</organism>
<sequence length="148" mass="17014">MAGPVEVESPGAQDYNIAKGKEVVDKDLGKPFKEARRTPLTGRIIEFAGPEYKMPTNIKLYDGTTDPKDHLSRFASAANLWEWPMLVWCRMFQQTLDGSARGWFERLPHDSTNEWAKLREAFAARYSVRRACFKEPHEITKIVRKANE</sequence>
<keyword evidence="2" id="KW-1185">Reference proteome</keyword>
<evidence type="ECO:0000313" key="2">
    <source>
        <dbReference type="Proteomes" id="UP001151760"/>
    </source>
</evidence>
<proteinExistence type="predicted"/>
<evidence type="ECO:0008006" key="3">
    <source>
        <dbReference type="Google" id="ProtNLM"/>
    </source>
</evidence>
<protein>
    <recommendedName>
        <fullName evidence="3">Reverse transcriptase domain-containing protein</fullName>
    </recommendedName>
</protein>
<gene>
    <name evidence="1" type="ORF">Tco_1033332</name>
</gene>
<reference evidence="1" key="1">
    <citation type="journal article" date="2022" name="Int. J. Mol. Sci.">
        <title>Draft Genome of Tanacetum Coccineum: Genomic Comparison of Closely Related Tanacetum-Family Plants.</title>
        <authorList>
            <person name="Yamashiro T."/>
            <person name="Shiraishi A."/>
            <person name="Nakayama K."/>
            <person name="Satake H."/>
        </authorList>
    </citation>
    <scope>NUCLEOTIDE SEQUENCE</scope>
</reference>
<dbReference type="Proteomes" id="UP001151760">
    <property type="component" value="Unassembled WGS sequence"/>
</dbReference>
<dbReference type="PANTHER" id="PTHR33223:SF11">
    <property type="entry name" value="ELEMENT PROTEIN, PUTATIVE-RELATED"/>
    <property type="match status" value="1"/>
</dbReference>
<name>A0ABQ5GEY0_9ASTR</name>
<reference evidence="1" key="2">
    <citation type="submission" date="2022-01" db="EMBL/GenBank/DDBJ databases">
        <authorList>
            <person name="Yamashiro T."/>
            <person name="Shiraishi A."/>
            <person name="Satake H."/>
            <person name="Nakayama K."/>
        </authorList>
    </citation>
    <scope>NUCLEOTIDE SEQUENCE</scope>
</reference>
<comment type="caution">
    <text evidence="1">The sequence shown here is derived from an EMBL/GenBank/DDBJ whole genome shotgun (WGS) entry which is preliminary data.</text>
</comment>
<accession>A0ABQ5GEY0</accession>
<dbReference type="PANTHER" id="PTHR33223">
    <property type="entry name" value="CCHC-TYPE DOMAIN-CONTAINING PROTEIN"/>
    <property type="match status" value="1"/>
</dbReference>